<organism evidence="12 13">
    <name type="scientific">Enterovibrio norvegicus FF-454</name>
    <dbReference type="NCBI Taxonomy" id="1185651"/>
    <lineage>
        <taxon>Bacteria</taxon>
        <taxon>Pseudomonadati</taxon>
        <taxon>Pseudomonadota</taxon>
        <taxon>Gammaproteobacteria</taxon>
        <taxon>Vibrionales</taxon>
        <taxon>Vibrionaceae</taxon>
        <taxon>Enterovibrio</taxon>
    </lineage>
</organism>
<dbReference type="EMBL" id="AJWN02000090">
    <property type="protein sequence ID" value="OEE58987.1"/>
    <property type="molecule type" value="Genomic_DNA"/>
</dbReference>
<dbReference type="RefSeq" id="WP_016961219.1">
    <property type="nucleotide sequence ID" value="NZ_AJWN02000090.1"/>
</dbReference>
<dbReference type="PROSITE" id="PS00545">
    <property type="entry name" value="ALDOSE_1_EPIMERASE"/>
    <property type="match status" value="1"/>
</dbReference>
<evidence type="ECO:0000256" key="4">
    <source>
        <dbReference type="ARBA" id="ARBA00013185"/>
    </source>
</evidence>
<dbReference type="NCBIfam" id="TIGR02636">
    <property type="entry name" value="galM_Leloir"/>
    <property type="match status" value="1"/>
</dbReference>
<dbReference type="InterPro" id="IPR014718">
    <property type="entry name" value="GH-type_carb-bd"/>
</dbReference>
<dbReference type="Proteomes" id="UP000095039">
    <property type="component" value="Unassembled WGS sequence"/>
</dbReference>
<dbReference type="PIRSF" id="PIRSF005096">
    <property type="entry name" value="GALM"/>
    <property type="match status" value="1"/>
</dbReference>
<dbReference type="UniPathway" id="UPA00242"/>
<dbReference type="GO" id="GO:0030246">
    <property type="term" value="F:carbohydrate binding"/>
    <property type="evidence" value="ECO:0007669"/>
    <property type="project" value="InterPro"/>
</dbReference>
<evidence type="ECO:0000256" key="6">
    <source>
        <dbReference type="ARBA" id="ARBA00023235"/>
    </source>
</evidence>
<evidence type="ECO:0000256" key="3">
    <source>
        <dbReference type="ARBA" id="ARBA00006206"/>
    </source>
</evidence>
<comment type="similarity">
    <text evidence="3 8">Belongs to the aldose epimerase family.</text>
</comment>
<evidence type="ECO:0000313" key="12">
    <source>
        <dbReference type="EMBL" id="OEE58987.1"/>
    </source>
</evidence>
<keyword evidence="13" id="KW-1185">Reference proteome</keyword>
<feature type="binding site" evidence="11">
    <location>
        <begin position="180"/>
        <end position="182"/>
    </location>
    <ligand>
        <name>beta-D-galactose</name>
        <dbReference type="ChEBI" id="CHEBI:27667"/>
    </ligand>
</feature>
<sequence>MTHPLFQSMTQQSAYDGKPAQLVELSNAAGVSVVLMDIGATWLSCRLPIADEERREIILGVARLADFERQQSYMGVTVGRYANRIANGRFNIHDHAYQLTTNQVGNTLHGGAFGFDKVRWRIRKQTSAKVVFSHESPDGDQGFPGNLTVMVTYQLTEDNRIEICYLANTDKATPVNLTNHAYFNLDGAESGADCRDQRLQVNADHYLPTTDLGIPLGELASVGGTGFDFRQPKVIRQDFFADSQQEGAKGYDHSYWFDPSRETSMAVAALSSHDQKVKMSVFTDKPAMQLYSGNWLAGTPNRSGGEYADYAGVALETQFLPDSPHHPEWDQPSCVLEPDQTYRYHTVYAFDF</sequence>
<proteinExistence type="inferred from homology"/>
<comment type="caution">
    <text evidence="12">The sequence shown here is derived from an EMBL/GenBank/DDBJ whole genome shotgun (WGS) entry which is preliminary data.</text>
</comment>
<gene>
    <name evidence="12" type="ORF">A1OK_02985</name>
</gene>
<keyword evidence="6 8" id="KW-0413">Isomerase</keyword>
<evidence type="ECO:0000256" key="8">
    <source>
        <dbReference type="PIRNR" id="PIRNR005096"/>
    </source>
</evidence>
<evidence type="ECO:0000256" key="10">
    <source>
        <dbReference type="PIRSR" id="PIRSR005096-2"/>
    </source>
</evidence>
<accession>A0A1E5C0D2</accession>
<evidence type="ECO:0000256" key="7">
    <source>
        <dbReference type="ARBA" id="ARBA00023277"/>
    </source>
</evidence>
<dbReference type="PANTHER" id="PTHR10091:SF0">
    <property type="entry name" value="GALACTOSE MUTAROTASE"/>
    <property type="match status" value="1"/>
</dbReference>
<feature type="active site" description="Proton donor" evidence="9">
    <location>
        <position position="180"/>
    </location>
</feature>
<dbReference type="InterPro" id="IPR011013">
    <property type="entry name" value="Gal_mutarotase_sf_dom"/>
</dbReference>
<dbReference type="PANTHER" id="PTHR10091">
    <property type="entry name" value="ALDOSE-1-EPIMERASE"/>
    <property type="match status" value="1"/>
</dbReference>
<evidence type="ECO:0000256" key="2">
    <source>
        <dbReference type="ARBA" id="ARBA00005028"/>
    </source>
</evidence>
<evidence type="ECO:0000256" key="5">
    <source>
        <dbReference type="ARBA" id="ARBA00014165"/>
    </source>
</evidence>
<dbReference type="GO" id="GO:0006006">
    <property type="term" value="P:glucose metabolic process"/>
    <property type="evidence" value="ECO:0007669"/>
    <property type="project" value="TreeGrafter"/>
</dbReference>
<evidence type="ECO:0000256" key="9">
    <source>
        <dbReference type="PIRSR" id="PIRSR005096-1"/>
    </source>
</evidence>
<dbReference type="SUPFAM" id="SSF74650">
    <property type="entry name" value="Galactose mutarotase-like"/>
    <property type="match status" value="1"/>
</dbReference>
<dbReference type="InterPro" id="IPR015443">
    <property type="entry name" value="Aldose_1-epimerase"/>
</dbReference>
<dbReference type="GO" id="GO:0005737">
    <property type="term" value="C:cytoplasm"/>
    <property type="evidence" value="ECO:0007669"/>
    <property type="project" value="TreeGrafter"/>
</dbReference>
<dbReference type="GO" id="GO:0033499">
    <property type="term" value="P:galactose catabolic process via UDP-galactose, Leloir pathway"/>
    <property type="evidence" value="ECO:0007669"/>
    <property type="project" value="TreeGrafter"/>
</dbReference>
<dbReference type="InterPro" id="IPR047215">
    <property type="entry name" value="Galactose_mutarotase-like"/>
</dbReference>
<dbReference type="Gene3D" id="2.70.98.10">
    <property type="match status" value="1"/>
</dbReference>
<protein>
    <recommendedName>
        <fullName evidence="5 8">Aldose 1-epimerase</fullName>
        <ecNumber evidence="4 8">5.1.3.3</ecNumber>
    </recommendedName>
</protein>
<comment type="pathway">
    <text evidence="2 8">Carbohydrate metabolism; hexose metabolism.</text>
</comment>
<dbReference type="Pfam" id="PF01263">
    <property type="entry name" value="Aldose_epim"/>
    <property type="match status" value="1"/>
</dbReference>
<feature type="binding site" evidence="10">
    <location>
        <position position="252"/>
    </location>
    <ligand>
        <name>beta-D-galactose</name>
        <dbReference type="ChEBI" id="CHEBI:27667"/>
    </ligand>
</feature>
<dbReference type="EC" id="5.1.3.3" evidence="4 8"/>
<dbReference type="GO" id="GO:0004034">
    <property type="term" value="F:aldose 1-epimerase activity"/>
    <property type="evidence" value="ECO:0007669"/>
    <property type="project" value="UniProtKB-EC"/>
</dbReference>
<dbReference type="InterPro" id="IPR008183">
    <property type="entry name" value="Aldose_1/G6P_1-epimerase"/>
</dbReference>
<feature type="active site" description="Proton acceptor" evidence="9">
    <location>
        <position position="316"/>
    </location>
</feature>
<dbReference type="AlphaFoldDB" id="A0A1E5C0D2"/>
<evidence type="ECO:0000256" key="11">
    <source>
        <dbReference type="PIRSR" id="PIRSR005096-3"/>
    </source>
</evidence>
<dbReference type="InterPro" id="IPR013458">
    <property type="entry name" value="Ald_epimerase_bac"/>
</dbReference>
<evidence type="ECO:0000256" key="1">
    <source>
        <dbReference type="ARBA" id="ARBA00001614"/>
    </source>
</evidence>
<comment type="catalytic activity">
    <reaction evidence="1 8">
        <text>alpha-D-glucose = beta-D-glucose</text>
        <dbReference type="Rhea" id="RHEA:10264"/>
        <dbReference type="ChEBI" id="CHEBI:15903"/>
        <dbReference type="ChEBI" id="CHEBI:17925"/>
        <dbReference type="EC" id="5.1.3.3"/>
    </reaction>
</comment>
<dbReference type="InterPro" id="IPR018052">
    <property type="entry name" value="Ald1_epimerase_CS"/>
</dbReference>
<name>A0A1E5C0D2_9GAMM</name>
<dbReference type="NCBIfam" id="NF008277">
    <property type="entry name" value="PRK11055.1"/>
    <property type="match status" value="1"/>
</dbReference>
<dbReference type="CDD" id="cd09019">
    <property type="entry name" value="galactose_mutarotase_like"/>
    <property type="match status" value="1"/>
</dbReference>
<evidence type="ECO:0000313" key="13">
    <source>
        <dbReference type="Proteomes" id="UP000095039"/>
    </source>
</evidence>
<feature type="binding site" evidence="11">
    <location>
        <begin position="83"/>
        <end position="84"/>
    </location>
    <ligand>
        <name>beta-D-galactose</name>
        <dbReference type="ChEBI" id="CHEBI:27667"/>
    </ligand>
</feature>
<keyword evidence="7 8" id="KW-0119">Carbohydrate metabolism</keyword>
<reference evidence="12 13" key="1">
    <citation type="journal article" date="2012" name="Science">
        <title>Ecological populations of bacteria act as socially cohesive units of antibiotic production and resistance.</title>
        <authorList>
            <person name="Cordero O.X."/>
            <person name="Wildschutte H."/>
            <person name="Kirkup B."/>
            <person name="Proehl S."/>
            <person name="Ngo L."/>
            <person name="Hussain F."/>
            <person name="Le Roux F."/>
            <person name="Mincer T."/>
            <person name="Polz M.F."/>
        </authorList>
    </citation>
    <scope>NUCLEOTIDE SEQUENCE [LARGE SCALE GENOMIC DNA]</scope>
    <source>
        <strain evidence="12 13">FF-454</strain>
    </source>
</reference>